<accession>W7SAI5</accession>
<proteinExistence type="predicted"/>
<protein>
    <submittedName>
        <fullName evidence="1">Uncharacterized protein</fullName>
    </submittedName>
</protein>
<dbReference type="AlphaFoldDB" id="W7SAI5"/>
<dbReference type="EMBL" id="AYKQ01000009">
    <property type="protein sequence ID" value="EWH33463.1"/>
    <property type="molecule type" value="Genomic_DNA"/>
</dbReference>
<gene>
    <name evidence="1" type="ORF">P799_11790</name>
</gene>
<evidence type="ECO:0000313" key="1">
    <source>
        <dbReference type="EMBL" id="EWH33463.1"/>
    </source>
</evidence>
<name>W7SAI5_LYSSH</name>
<comment type="caution">
    <text evidence="1">The sequence shown here is derived from an EMBL/GenBank/DDBJ whole genome shotgun (WGS) entry which is preliminary data.</text>
</comment>
<dbReference type="Proteomes" id="UP000023555">
    <property type="component" value="Unassembled WGS sequence"/>
</dbReference>
<evidence type="ECO:0000313" key="2">
    <source>
        <dbReference type="Proteomes" id="UP000023555"/>
    </source>
</evidence>
<organism evidence="1 2">
    <name type="scientific">Lysinibacillus sphaericus CBAM5</name>
    <dbReference type="NCBI Taxonomy" id="1400869"/>
    <lineage>
        <taxon>Bacteria</taxon>
        <taxon>Bacillati</taxon>
        <taxon>Bacillota</taxon>
        <taxon>Bacilli</taxon>
        <taxon>Bacillales</taxon>
        <taxon>Bacillaceae</taxon>
        <taxon>Lysinibacillus</taxon>
    </lineage>
</organism>
<dbReference type="HOGENOM" id="CLU_3119491_0_0_9"/>
<reference evidence="1 2" key="1">
    <citation type="journal article" date="2015" name="Stand. Genomic Sci.">
        <title>Genome sequence and description of the mosquitocidal and heavy metal tolerant strain Lysinibacillus sphaericus CBAM5.</title>
        <authorList>
            <person name="Pena-Montenegro T.D."/>
            <person name="Lozano L."/>
            <person name="Dussan J."/>
        </authorList>
    </citation>
    <scope>NUCLEOTIDE SEQUENCE [LARGE SCALE GENOMIC DNA]</scope>
    <source>
        <strain evidence="1">CBAM5</strain>
    </source>
</reference>
<sequence length="50" mass="5848">MVPKKVIVKIKKGVYVYAKHCTSNDFQKGISRKWVAMPQQHGRKKVIMYV</sequence>